<reference evidence="3" key="1">
    <citation type="submission" date="2021-07" db="EMBL/GenBank/DDBJ databases">
        <title>Shinella sp. nov., a novel member of the genus Shinella from water.</title>
        <authorList>
            <person name="Deng Y."/>
        </authorList>
    </citation>
    <scope>NUCLEOTIDE SEQUENCE</scope>
    <source>
        <strain evidence="3">CPCC 100929</strain>
    </source>
</reference>
<dbReference type="PANTHER" id="PTHR43674">
    <property type="entry name" value="NITRILASE C965.09-RELATED"/>
    <property type="match status" value="1"/>
</dbReference>
<proteinExistence type="predicted"/>
<evidence type="ECO:0000256" key="1">
    <source>
        <dbReference type="ARBA" id="ARBA00022801"/>
    </source>
</evidence>
<feature type="domain" description="CN hydrolase" evidence="2">
    <location>
        <begin position="1"/>
        <end position="135"/>
    </location>
</feature>
<dbReference type="Gene3D" id="3.60.110.10">
    <property type="entry name" value="Carbon-nitrogen hydrolase"/>
    <property type="match status" value="1"/>
</dbReference>
<keyword evidence="4" id="KW-1185">Reference proteome</keyword>
<evidence type="ECO:0000313" key="3">
    <source>
        <dbReference type="EMBL" id="MCQ4633613.1"/>
    </source>
</evidence>
<accession>A0ABT1REK0</accession>
<dbReference type="PROSITE" id="PS50263">
    <property type="entry name" value="CN_HYDROLASE"/>
    <property type="match status" value="1"/>
</dbReference>
<evidence type="ECO:0000259" key="2">
    <source>
        <dbReference type="PROSITE" id="PS50263"/>
    </source>
</evidence>
<dbReference type="InterPro" id="IPR003010">
    <property type="entry name" value="C-N_Hydrolase"/>
</dbReference>
<gene>
    <name evidence="3" type="ORF">GB927_026480</name>
</gene>
<dbReference type="PANTHER" id="PTHR43674:SF2">
    <property type="entry name" value="BETA-UREIDOPROPIONASE"/>
    <property type="match status" value="1"/>
</dbReference>
<evidence type="ECO:0000313" key="4">
    <source>
        <dbReference type="Proteomes" id="UP000996601"/>
    </source>
</evidence>
<dbReference type="EMBL" id="WHSB02000013">
    <property type="protein sequence ID" value="MCQ4633613.1"/>
    <property type="molecule type" value="Genomic_DNA"/>
</dbReference>
<dbReference type="CDD" id="cd07197">
    <property type="entry name" value="nitrilase"/>
    <property type="match status" value="1"/>
</dbReference>
<dbReference type="RefSeq" id="WP_256120224.1">
    <property type="nucleotide sequence ID" value="NZ_WHSB02000013.1"/>
</dbReference>
<dbReference type="GO" id="GO:0016787">
    <property type="term" value="F:hydrolase activity"/>
    <property type="evidence" value="ECO:0007669"/>
    <property type="project" value="UniProtKB-KW"/>
</dbReference>
<organism evidence="3 4">
    <name type="scientific">Shinella lacus</name>
    <dbReference type="NCBI Taxonomy" id="2654216"/>
    <lineage>
        <taxon>Bacteria</taxon>
        <taxon>Pseudomonadati</taxon>
        <taxon>Pseudomonadota</taxon>
        <taxon>Alphaproteobacteria</taxon>
        <taxon>Hyphomicrobiales</taxon>
        <taxon>Rhizobiaceae</taxon>
        <taxon>Shinella</taxon>
    </lineage>
</organism>
<dbReference type="SUPFAM" id="SSF56317">
    <property type="entry name" value="Carbon-nitrogen hydrolase"/>
    <property type="match status" value="1"/>
</dbReference>
<comment type="caution">
    <text evidence="3">The sequence shown here is derived from an EMBL/GenBank/DDBJ whole genome shotgun (WGS) entry which is preliminary data.</text>
</comment>
<dbReference type="Pfam" id="PF00795">
    <property type="entry name" value="CN_hydrolase"/>
    <property type="match status" value="1"/>
</dbReference>
<dbReference type="InterPro" id="IPR050345">
    <property type="entry name" value="Aliph_Amidase/BUP"/>
</dbReference>
<protein>
    <submittedName>
        <fullName evidence="3">Carbon-nitrogen hydrolase family protein</fullName>
    </submittedName>
</protein>
<name>A0ABT1REK0_9HYPH</name>
<dbReference type="Proteomes" id="UP000996601">
    <property type="component" value="Unassembled WGS sequence"/>
</dbReference>
<keyword evidence="1 3" id="KW-0378">Hydrolase</keyword>
<sequence>MEVVVGFLERVGPKLDNVAAIIGPRGVTGIHRKRHLPFLGADRFVVSIFETAVGKVGVAICYEIRFPEVSRTLALAGADFIALPTNWPVQSVLLADCRQAHADCQAGSRQARLPRRVRAAARLPQRSLPNSSRPC</sequence>
<dbReference type="InterPro" id="IPR036526">
    <property type="entry name" value="C-N_Hydrolase_sf"/>
</dbReference>